<evidence type="ECO:0008006" key="13">
    <source>
        <dbReference type="Google" id="ProtNLM"/>
    </source>
</evidence>
<dbReference type="InterPro" id="IPR042089">
    <property type="entry name" value="Peptidase_M13_dom_2"/>
</dbReference>
<dbReference type="GO" id="GO:0046872">
    <property type="term" value="F:metal ion binding"/>
    <property type="evidence" value="ECO:0007669"/>
    <property type="project" value="UniProtKB-KW"/>
</dbReference>
<gene>
    <name evidence="11" type="ORF">N0F65_010842</name>
</gene>
<dbReference type="Pfam" id="PF01431">
    <property type="entry name" value="Peptidase_M13"/>
    <property type="match status" value="1"/>
</dbReference>
<proteinExistence type="inferred from homology"/>
<evidence type="ECO:0000313" key="12">
    <source>
        <dbReference type="Proteomes" id="UP001146120"/>
    </source>
</evidence>
<reference evidence="11" key="1">
    <citation type="submission" date="2022-11" db="EMBL/GenBank/DDBJ databases">
        <authorList>
            <person name="Morgan W.R."/>
            <person name="Tartar A."/>
        </authorList>
    </citation>
    <scope>NUCLEOTIDE SEQUENCE</scope>
    <source>
        <strain evidence="11">ARSEF 373</strain>
    </source>
</reference>
<protein>
    <recommendedName>
        <fullName evidence="13">Endothelin-converting enzyme 1</fullName>
    </recommendedName>
</protein>
<dbReference type="PROSITE" id="PS51885">
    <property type="entry name" value="NEPRILYSIN"/>
    <property type="match status" value="1"/>
</dbReference>
<keyword evidence="7" id="KW-0482">Metalloprotease</keyword>
<keyword evidence="12" id="KW-1185">Reference proteome</keyword>
<keyword evidence="4" id="KW-0479">Metal-binding</keyword>
<evidence type="ECO:0000256" key="4">
    <source>
        <dbReference type="ARBA" id="ARBA00022723"/>
    </source>
</evidence>
<dbReference type="InterPro" id="IPR008753">
    <property type="entry name" value="Peptidase_M13_N"/>
</dbReference>
<name>A0AAV2Z9E6_9STRA</name>
<keyword evidence="5" id="KW-0378">Hydrolase</keyword>
<dbReference type="PRINTS" id="PR00786">
    <property type="entry name" value="NEPRILYSIN"/>
</dbReference>
<comment type="cofactor">
    <cofactor evidence="1">
        <name>Zn(2+)</name>
        <dbReference type="ChEBI" id="CHEBI:29105"/>
    </cofactor>
</comment>
<feature type="region of interest" description="Disordered" evidence="8">
    <location>
        <begin position="597"/>
        <end position="626"/>
    </location>
</feature>
<dbReference type="PANTHER" id="PTHR11733:SF167">
    <property type="entry name" value="FI17812P1-RELATED"/>
    <property type="match status" value="1"/>
</dbReference>
<comment type="caution">
    <text evidence="11">The sequence shown here is derived from an EMBL/GenBank/DDBJ whole genome shotgun (WGS) entry which is preliminary data.</text>
</comment>
<dbReference type="Gene3D" id="3.40.390.10">
    <property type="entry name" value="Collagenase (Catalytic Domain)"/>
    <property type="match status" value="2"/>
</dbReference>
<keyword evidence="6" id="KW-0862">Zinc</keyword>
<dbReference type="EMBL" id="DAKRPA010000051">
    <property type="protein sequence ID" value="DBA01250.1"/>
    <property type="molecule type" value="Genomic_DNA"/>
</dbReference>
<feature type="domain" description="Peptidase M13 C-terminal" evidence="9">
    <location>
        <begin position="465"/>
        <end position="604"/>
    </location>
</feature>
<dbReference type="PANTHER" id="PTHR11733">
    <property type="entry name" value="ZINC METALLOPROTEASE FAMILY M13 NEPRILYSIN-RELATED"/>
    <property type="match status" value="1"/>
</dbReference>
<dbReference type="InterPro" id="IPR018497">
    <property type="entry name" value="Peptidase_M13_C"/>
</dbReference>
<reference evidence="11" key="2">
    <citation type="journal article" date="2023" name="Microbiol Resour">
        <title>Decontamination and Annotation of the Draft Genome Sequence of the Oomycete Lagenidium giganteum ARSEF 373.</title>
        <authorList>
            <person name="Morgan W.R."/>
            <person name="Tartar A."/>
        </authorList>
    </citation>
    <scope>NUCLEOTIDE SEQUENCE</scope>
    <source>
        <strain evidence="11">ARSEF 373</strain>
    </source>
</reference>
<dbReference type="GO" id="GO:0016485">
    <property type="term" value="P:protein processing"/>
    <property type="evidence" value="ECO:0007669"/>
    <property type="project" value="TreeGrafter"/>
</dbReference>
<dbReference type="CDD" id="cd08662">
    <property type="entry name" value="M13"/>
    <property type="match status" value="1"/>
</dbReference>
<feature type="domain" description="Peptidase M13 N-terminal" evidence="10">
    <location>
        <begin position="68"/>
        <end position="164"/>
    </location>
</feature>
<dbReference type="Gene3D" id="1.10.1380.10">
    <property type="entry name" value="Neutral endopeptidase , domain2"/>
    <property type="match status" value="2"/>
</dbReference>
<evidence type="ECO:0000256" key="6">
    <source>
        <dbReference type="ARBA" id="ARBA00022833"/>
    </source>
</evidence>
<evidence type="ECO:0000256" key="7">
    <source>
        <dbReference type="ARBA" id="ARBA00023049"/>
    </source>
</evidence>
<sequence length="626" mass="68688">MSESFQLRRSETQVSLSPAQLRSRTMKVAYVSQVLAFLAAVASRRIADAAADEYPAHMAKLMNLDVDPCEDFYQYACGSWVKETELPPEKSSVSYSFGNVQDRSNEVLKKIVESDSPIVSELYNSCLNTDALDKLAAEPVAENLKRIQAAKTLEDVFALAGELRTGSLSLPEQSYYSGEEWQKFGPALSQYAESLFTLAGLKEQAKDAADVVLKVEQALSKVLLDPSFGVANPEDGYKLLTVAEAAKKYPLLVGSYLNGSGAFKTDALSPSTTIVNGGEPCLDAAEGVVSTFTVEELRTYLTYRWLNENAPTLSMDFQSAWFKLYRTAMYGVPKPAARWKKCVGTVSSQLPDLLGKYYFEKMSSVAAEQTAKDMVKYVEAAMEDNINHAEWLDAETRANALKKLSMVSNLIGHSEHVEQFESPIKADTLNANIQNIAKANYAKKLAKIGKPVDKTEWGMSASDANAYYSPQNNQIVFPIGIFQNPFFDPSFPIAENFGAIGAVVGHELTHGFDSSGRLFDGDGNQNMWWTAPVSQEFDSRADCMKAQYSSFAVVGESGEVIAHVNGNTTITENIADNGGLKLAYYAYHAFAKDHPQARRLQQQQQKPKKDLCGEDNSSPAITPAKG</sequence>
<keyword evidence="3" id="KW-0645">Protease</keyword>
<dbReference type="Proteomes" id="UP001146120">
    <property type="component" value="Unassembled WGS sequence"/>
</dbReference>
<organism evidence="11 12">
    <name type="scientific">Lagenidium giganteum</name>
    <dbReference type="NCBI Taxonomy" id="4803"/>
    <lineage>
        <taxon>Eukaryota</taxon>
        <taxon>Sar</taxon>
        <taxon>Stramenopiles</taxon>
        <taxon>Oomycota</taxon>
        <taxon>Peronosporomycetes</taxon>
        <taxon>Pythiales</taxon>
        <taxon>Pythiaceae</taxon>
    </lineage>
</organism>
<dbReference type="SUPFAM" id="SSF55486">
    <property type="entry name" value="Metalloproteases ('zincins'), catalytic domain"/>
    <property type="match status" value="1"/>
</dbReference>
<dbReference type="InterPro" id="IPR000718">
    <property type="entry name" value="Peptidase_M13"/>
</dbReference>
<dbReference type="GO" id="GO:0005886">
    <property type="term" value="C:plasma membrane"/>
    <property type="evidence" value="ECO:0007669"/>
    <property type="project" value="TreeGrafter"/>
</dbReference>
<evidence type="ECO:0000259" key="10">
    <source>
        <dbReference type="Pfam" id="PF05649"/>
    </source>
</evidence>
<evidence type="ECO:0000256" key="5">
    <source>
        <dbReference type="ARBA" id="ARBA00022801"/>
    </source>
</evidence>
<evidence type="ECO:0000256" key="8">
    <source>
        <dbReference type="SAM" id="MobiDB-lite"/>
    </source>
</evidence>
<evidence type="ECO:0000256" key="2">
    <source>
        <dbReference type="ARBA" id="ARBA00007357"/>
    </source>
</evidence>
<dbReference type="GO" id="GO:0004222">
    <property type="term" value="F:metalloendopeptidase activity"/>
    <property type="evidence" value="ECO:0007669"/>
    <property type="project" value="InterPro"/>
</dbReference>
<feature type="domain" description="Peptidase M13 N-terminal" evidence="10">
    <location>
        <begin position="165"/>
        <end position="413"/>
    </location>
</feature>
<dbReference type="Pfam" id="PF05649">
    <property type="entry name" value="Peptidase_M13_N"/>
    <property type="match status" value="2"/>
</dbReference>
<dbReference type="AlphaFoldDB" id="A0AAV2Z9E6"/>
<feature type="non-terminal residue" evidence="11">
    <location>
        <position position="626"/>
    </location>
</feature>
<evidence type="ECO:0000259" key="9">
    <source>
        <dbReference type="Pfam" id="PF01431"/>
    </source>
</evidence>
<dbReference type="InterPro" id="IPR024079">
    <property type="entry name" value="MetalloPept_cat_dom_sf"/>
</dbReference>
<evidence type="ECO:0000256" key="3">
    <source>
        <dbReference type="ARBA" id="ARBA00022670"/>
    </source>
</evidence>
<comment type="similarity">
    <text evidence="2">Belongs to the peptidase M13 family.</text>
</comment>
<evidence type="ECO:0000313" key="11">
    <source>
        <dbReference type="EMBL" id="DBA01250.1"/>
    </source>
</evidence>
<accession>A0AAV2Z9E6</accession>
<evidence type="ECO:0000256" key="1">
    <source>
        <dbReference type="ARBA" id="ARBA00001947"/>
    </source>
</evidence>